<dbReference type="GO" id="GO:0005524">
    <property type="term" value="F:ATP binding"/>
    <property type="evidence" value="ECO:0007669"/>
    <property type="project" value="UniProtKB-UniRule"/>
</dbReference>
<dbReference type="SMART" id="SM00487">
    <property type="entry name" value="DEXDc"/>
    <property type="match status" value="1"/>
</dbReference>
<comment type="subunit">
    <text evidence="12">Component of the replication restart primosome.</text>
</comment>
<evidence type="ECO:0000256" key="10">
    <source>
        <dbReference type="ARBA" id="ARBA00023235"/>
    </source>
</evidence>
<keyword evidence="8 12" id="KW-0067">ATP-binding</keyword>
<evidence type="ECO:0000259" key="13">
    <source>
        <dbReference type="PROSITE" id="PS51192"/>
    </source>
</evidence>
<keyword evidence="5 12" id="KW-0378">Hydrolase</keyword>
<dbReference type="PROSITE" id="PS51194">
    <property type="entry name" value="HELICASE_CTER"/>
    <property type="match status" value="1"/>
</dbReference>
<evidence type="ECO:0000256" key="6">
    <source>
        <dbReference type="ARBA" id="ARBA00022806"/>
    </source>
</evidence>
<dbReference type="FunFam" id="3.40.50.300:FF:000489">
    <property type="entry name" value="Primosome assembly protein PriA"/>
    <property type="match status" value="1"/>
</dbReference>
<keyword evidence="6 12" id="KW-0347">Helicase</keyword>
<dbReference type="Pfam" id="PF18319">
    <property type="entry name" value="Zn_ribbon_PriA"/>
    <property type="match status" value="1"/>
</dbReference>
<proteinExistence type="inferred from homology"/>
<dbReference type="Pfam" id="PF17764">
    <property type="entry name" value="PriA_3primeBD"/>
    <property type="match status" value="1"/>
</dbReference>
<keyword evidence="1 12" id="KW-0639">Primosome</keyword>
<dbReference type="GO" id="GO:0043138">
    <property type="term" value="F:3'-5' DNA helicase activity"/>
    <property type="evidence" value="ECO:0007669"/>
    <property type="project" value="UniProtKB-EC"/>
</dbReference>
<feature type="binding site" evidence="12">
    <location>
        <position position="391"/>
    </location>
    <ligand>
        <name>Zn(2+)</name>
        <dbReference type="ChEBI" id="CHEBI:29105"/>
        <label>2</label>
    </ligand>
</feature>
<protein>
    <recommendedName>
        <fullName evidence="12">Replication restart protein PriA</fullName>
    </recommendedName>
    <alternativeName>
        <fullName evidence="12">ATP-dependent DNA helicase PriA</fullName>
        <ecNumber evidence="12">5.6.2.4</ecNumber>
    </alternativeName>
    <alternativeName>
        <fullName evidence="12">DNA 3'-5' helicase PriA</fullName>
    </alternativeName>
</protein>
<dbReference type="HAMAP" id="MF_00983">
    <property type="entry name" value="PriA"/>
    <property type="match status" value="1"/>
</dbReference>
<evidence type="ECO:0000256" key="7">
    <source>
        <dbReference type="ARBA" id="ARBA00022833"/>
    </source>
</evidence>
<dbReference type="SUPFAM" id="SSF52540">
    <property type="entry name" value="P-loop containing nucleoside triphosphate hydrolases"/>
    <property type="match status" value="1"/>
</dbReference>
<dbReference type="Gene3D" id="3.40.1440.60">
    <property type="entry name" value="PriA, 3(prime) DNA-binding domain"/>
    <property type="match status" value="1"/>
</dbReference>
<dbReference type="EC" id="5.6.2.4" evidence="12"/>
<feature type="binding site" evidence="12">
    <location>
        <position position="422"/>
    </location>
    <ligand>
        <name>Zn(2+)</name>
        <dbReference type="ChEBI" id="CHEBI:29105"/>
        <label>1</label>
    </ligand>
</feature>
<dbReference type="PANTHER" id="PTHR30580">
    <property type="entry name" value="PRIMOSOMAL PROTEIN N"/>
    <property type="match status" value="1"/>
</dbReference>
<evidence type="ECO:0000256" key="11">
    <source>
        <dbReference type="ARBA" id="ARBA00048988"/>
    </source>
</evidence>
<dbReference type="InterPro" id="IPR027417">
    <property type="entry name" value="P-loop_NTPase"/>
</dbReference>
<comment type="cofactor">
    <cofactor evidence="12">
        <name>Zn(2+)</name>
        <dbReference type="ChEBI" id="CHEBI:29105"/>
    </cofactor>
    <text evidence="12">Binds 2 zinc ions per subunit.</text>
</comment>
<evidence type="ECO:0000256" key="9">
    <source>
        <dbReference type="ARBA" id="ARBA00023125"/>
    </source>
</evidence>
<organism evidence="15">
    <name type="scientific">Candidatus Thiocaldithrix dubininis</name>
    <dbReference type="NCBI Taxonomy" id="3080823"/>
    <lineage>
        <taxon>Bacteria</taxon>
        <taxon>Pseudomonadati</taxon>
        <taxon>Pseudomonadota</taxon>
        <taxon>Gammaproteobacteria</taxon>
        <taxon>Thiotrichales</taxon>
        <taxon>Thiotrichaceae</taxon>
        <taxon>Candidatus Thiocaldithrix</taxon>
    </lineage>
</organism>
<dbReference type="PANTHER" id="PTHR30580:SF0">
    <property type="entry name" value="PRIMOSOMAL PROTEIN N"/>
    <property type="match status" value="1"/>
</dbReference>
<accession>A0AA95HAV9</accession>
<sequence length="674" mass="74895">MSFSQLAQIVVPRPFRTALTYLVPTDLKLQVGARVVVPLAKQQSIGLVLALNSIAPEANTASNLKPLDAILDADALVDAHLLQFLQWAAEYYHHPLGEVIFHALPANLRKPKPVSKRLQPLLPAQPAAANRANSSHSSLNLSDEQAACLSQLQTWTAEHKPILLHGITGSGKTEIYLRLMQPLIAKGEQVLMLVPEIGLTPQLLQRVSEFFAGISIVNLHSGLSDGERLKAWLQARNGSAQIIIGTRSAVFTPAPQLALIIIDEEHDASFKQQEGFHYHGRDLAIKRAAMLKIPLLLGTATPALETLQNVAAKRFHYAKLEQRPGSTRLPKLLLQDTRQLNLHAGLTPPSLQALEQTLARGEQAMVFLNRRGFAPTLHCPTCGWQASCPHCSVNLTYHARRHRLLCHHCGFEQVTPEHCPSCHNPSITTIGHGTERLEISLQQQFADYPVLRIDRDATQTKQALTDKLEQVYSNVPLILVGTQMLAKGHDFPNLTLVIILEIDQSLFSTDYRALERLGQLLIQVSGRAGRADKPGQVILQTSQPDNPFLHQLISQGYAPFAQYLLEARKRWHFPPFSYQALIRASHMQSMEKVMLWLEQVSQHITALGLNSVHCLGPTPAVIEKRANRYRAQLLLSSPKRAPLHSALYHLTQQLPVSGRSGMRWSIDIDPIDFT</sequence>
<keyword evidence="4 12" id="KW-0547">Nucleotide-binding</keyword>
<dbReference type="GO" id="GO:0006270">
    <property type="term" value="P:DNA replication initiation"/>
    <property type="evidence" value="ECO:0007669"/>
    <property type="project" value="TreeGrafter"/>
</dbReference>
<reference evidence="15" key="2">
    <citation type="submission" date="2023-04" db="EMBL/GenBank/DDBJ databases">
        <authorList>
            <person name="Beletskiy A.V."/>
            <person name="Mardanov A.V."/>
            <person name="Ravin N.V."/>
        </authorList>
    </citation>
    <scope>NUCLEOTIDE SEQUENCE</scope>
    <source>
        <strain evidence="15">GKL-01</strain>
    </source>
</reference>
<dbReference type="GO" id="GO:0006269">
    <property type="term" value="P:DNA replication, synthesis of primer"/>
    <property type="evidence" value="ECO:0007669"/>
    <property type="project" value="UniProtKB-KW"/>
</dbReference>
<dbReference type="NCBIfam" id="TIGR00595">
    <property type="entry name" value="priA"/>
    <property type="match status" value="1"/>
</dbReference>
<keyword evidence="10 12" id="KW-0413">Isomerase</keyword>
<comment type="similarity">
    <text evidence="12">Belongs to the helicase family. PriA subfamily.</text>
</comment>
<dbReference type="GO" id="GO:0008270">
    <property type="term" value="F:zinc ion binding"/>
    <property type="evidence" value="ECO:0007669"/>
    <property type="project" value="UniProtKB-UniRule"/>
</dbReference>
<evidence type="ECO:0000256" key="4">
    <source>
        <dbReference type="ARBA" id="ARBA00022741"/>
    </source>
</evidence>
<dbReference type="InterPro" id="IPR041236">
    <property type="entry name" value="PriA_C"/>
</dbReference>
<comment type="catalytic activity">
    <reaction evidence="11 12">
        <text>ATP + H2O = ADP + phosphate + H(+)</text>
        <dbReference type="Rhea" id="RHEA:13065"/>
        <dbReference type="ChEBI" id="CHEBI:15377"/>
        <dbReference type="ChEBI" id="CHEBI:15378"/>
        <dbReference type="ChEBI" id="CHEBI:30616"/>
        <dbReference type="ChEBI" id="CHEBI:43474"/>
        <dbReference type="ChEBI" id="CHEBI:456216"/>
        <dbReference type="EC" id="5.6.2.4"/>
    </reaction>
</comment>
<evidence type="ECO:0000256" key="1">
    <source>
        <dbReference type="ARBA" id="ARBA00022515"/>
    </source>
</evidence>
<dbReference type="Gene3D" id="3.40.50.300">
    <property type="entry name" value="P-loop containing nucleotide triphosphate hydrolases"/>
    <property type="match status" value="2"/>
</dbReference>
<reference evidence="15" key="1">
    <citation type="journal article" date="2023" name="Int. J. Mol. Sci.">
        <title>Metagenomics Revealed a New Genus 'Candidatus Thiocaldithrix dubininis' gen. nov., sp. nov. and a New Species 'Candidatus Thiothrix putei' sp. nov. in the Family Thiotrichaceae, Some Members of Which Have Traits of Both Na+- and H+-Motive Energetics.</title>
        <authorList>
            <person name="Ravin N.V."/>
            <person name="Muntyan M.S."/>
            <person name="Smolyakov D.D."/>
            <person name="Rudenko T.S."/>
            <person name="Beletsky A.V."/>
            <person name="Mardanov A.V."/>
            <person name="Grabovich M.Y."/>
        </authorList>
    </citation>
    <scope>NUCLEOTIDE SEQUENCE</scope>
    <source>
        <strain evidence="15">GKL-01</strain>
    </source>
</reference>
<dbReference type="EMBL" id="CP124755">
    <property type="protein sequence ID" value="WGZ91331.1"/>
    <property type="molecule type" value="Genomic_DNA"/>
</dbReference>
<dbReference type="GO" id="GO:0006310">
    <property type="term" value="P:DNA recombination"/>
    <property type="evidence" value="ECO:0007669"/>
    <property type="project" value="InterPro"/>
</dbReference>
<dbReference type="GO" id="GO:0003677">
    <property type="term" value="F:DNA binding"/>
    <property type="evidence" value="ECO:0007669"/>
    <property type="project" value="UniProtKB-UniRule"/>
</dbReference>
<comment type="function">
    <text evidence="12">Initiates the restart of stalled replication forks, which reloads the replicative helicase on sites other than the origin of replication. Recognizes and binds to abandoned replication forks and remodels them to uncover a helicase loading site. Promotes assembly of the primosome at these replication forks.</text>
</comment>
<keyword evidence="7 12" id="KW-0862">Zinc</keyword>
<dbReference type="InterPro" id="IPR001650">
    <property type="entry name" value="Helicase_C-like"/>
</dbReference>
<dbReference type="InterPro" id="IPR042115">
    <property type="entry name" value="PriA_3primeBD_sf"/>
</dbReference>
<dbReference type="CDD" id="cd17929">
    <property type="entry name" value="DEXHc_priA"/>
    <property type="match status" value="1"/>
</dbReference>
<evidence type="ECO:0000256" key="2">
    <source>
        <dbReference type="ARBA" id="ARBA00022705"/>
    </source>
</evidence>
<dbReference type="GO" id="GO:0006302">
    <property type="term" value="P:double-strand break repair"/>
    <property type="evidence" value="ECO:0007669"/>
    <property type="project" value="InterPro"/>
</dbReference>
<dbReference type="InterPro" id="IPR041222">
    <property type="entry name" value="PriA_3primeBD"/>
</dbReference>
<dbReference type="Pfam" id="PF18074">
    <property type="entry name" value="PriA_C"/>
    <property type="match status" value="1"/>
</dbReference>
<feature type="binding site" evidence="12">
    <location>
        <position position="419"/>
    </location>
    <ligand>
        <name>Zn(2+)</name>
        <dbReference type="ChEBI" id="CHEBI:29105"/>
        <label>1</label>
    </ligand>
</feature>
<dbReference type="SMART" id="SM00490">
    <property type="entry name" value="HELICc"/>
    <property type="match status" value="1"/>
</dbReference>
<dbReference type="GO" id="GO:1990077">
    <property type="term" value="C:primosome complex"/>
    <property type="evidence" value="ECO:0007669"/>
    <property type="project" value="UniProtKB-UniRule"/>
</dbReference>
<keyword evidence="2 12" id="KW-0235">DNA replication</keyword>
<keyword evidence="3 12" id="KW-0479">Metal-binding</keyword>
<dbReference type="InterPro" id="IPR014001">
    <property type="entry name" value="Helicase_ATP-bd"/>
</dbReference>
<feature type="binding site" evidence="12">
    <location>
        <position position="409"/>
    </location>
    <ligand>
        <name>Zn(2+)</name>
        <dbReference type="ChEBI" id="CHEBI:29105"/>
        <label>2</label>
    </ligand>
</feature>
<dbReference type="Proteomes" id="UP001300672">
    <property type="component" value="Chromosome"/>
</dbReference>
<evidence type="ECO:0000259" key="14">
    <source>
        <dbReference type="PROSITE" id="PS51194"/>
    </source>
</evidence>
<feature type="binding site" evidence="12">
    <location>
        <position position="406"/>
    </location>
    <ligand>
        <name>Zn(2+)</name>
        <dbReference type="ChEBI" id="CHEBI:29105"/>
        <label>2</label>
    </ligand>
</feature>
<name>A0AA95HAV9_9GAMM</name>
<feature type="binding site" evidence="12">
    <location>
        <position position="382"/>
    </location>
    <ligand>
        <name>Zn(2+)</name>
        <dbReference type="ChEBI" id="CHEBI:29105"/>
        <label>1</label>
    </ligand>
</feature>
<feature type="binding site" evidence="12">
    <location>
        <position position="379"/>
    </location>
    <ligand>
        <name>Zn(2+)</name>
        <dbReference type="ChEBI" id="CHEBI:29105"/>
        <label>1</label>
    </ligand>
</feature>
<feature type="binding site" evidence="12">
    <location>
        <position position="388"/>
    </location>
    <ligand>
        <name>Zn(2+)</name>
        <dbReference type="ChEBI" id="CHEBI:29105"/>
        <label>2</label>
    </ligand>
</feature>
<evidence type="ECO:0000256" key="8">
    <source>
        <dbReference type="ARBA" id="ARBA00022840"/>
    </source>
</evidence>
<dbReference type="KEGG" id="tdu:QJT80_02395"/>
<feature type="domain" description="Helicase ATP-binding" evidence="13">
    <location>
        <begin position="153"/>
        <end position="320"/>
    </location>
</feature>
<dbReference type="InterPro" id="IPR005259">
    <property type="entry name" value="PriA"/>
</dbReference>
<dbReference type="Pfam" id="PF00271">
    <property type="entry name" value="Helicase_C"/>
    <property type="match status" value="1"/>
</dbReference>
<gene>
    <name evidence="12 15" type="primary">priA</name>
    <name evidence="15" type="ORF">QJT80_02395</name>
</gene>
<comment type="catalytic activity">
    <reaction evidence="12">
        <text>Couples ATP hydrolysis with the unwinding of duplex DNA by translocating in the 3'-5' direction.</text>
        <dbReference type="EC" id="5.6.2.4"/>
    </reaction>
</comment>
<keyword evidence="9 12" id="KW-0238">DNA-binding</keyword>
<dbReference type="AlphaFoldDB" id="A0AA95HAV9"/>
<feature type="domain" description="Helicase C-terminal" evidence="14">
    <location>
        <begin position="414"/>
        <end position="572"/>
    </location>
</feature>
<evidence type="ECO:0000256" key="5">
    <source>
        <dbReference type="ARBA" id="ARBA00022801"/>
    </source>
</evidence>
<evidence type="ECO:0000256" key="3">
    <source>
        <dbReference type="ARBA" id="ARBA00022723"/>
    </source>
</evidence>
<dbReference type="InterPro" id="IPR040498">
    <property type="entry name" value="PriA_CRR"/>
</dbReference>
<evidence type="ECO:0000256" key="12">
    <source>
        <dbReference type="HAMAP-Rule" id="MF_00983"/>
    </source>
</evidence>
<dbReference type="InterPro" id="IPR011545">
    <property type="entry name" value="DEAD/DEAH_box_helicase_dom"/>
</dbReference>
<evidence type="ECO:0000313" key="15">
    <source>
        <dbReference type="EMBL" id="WGZ91331.1"/>
    </source>
</evidence>
<dbReference type="PROSITE" id="PS51192">
    <property type="entry name" value="HELICASE_ATP_BIND_1"/>
    <property type="match status" value="1"/>
</dbReference>
<dbReference type="Pfam" id="PF00270">
    <property type="entry name" value="DEAD"/>
    <property type="match status" value="1"/>
</dbReference>
<dbReference type="GO" id="GO:0016787">
    <property type="term" value="F:hydrolase activity"/>
    <property type="evidence" value="ECO:0007669"/>
    <property type="project" value="UniProtKB-KW"/>
</dbReference>
<dbReference type="FunFam" id="3.40.1440.60:FF:000001">
    <property type="entry name" value="Primosomal protein N"/>
    <property type="match status" value="1"/>
</dbReference>
<dbReference type="CDD" id="cd18804">
    <property type="entry name" value="SF2_C_priA"/>
    <property type="match status" value="1"/>
</dbReference>